<evidence type="ECO:0000256" key="4">
    <source>
        <dbReference type="ARBA" id="ARBA00022677"/>
    </source>
</evidence>
<keyword evidence="4" id="KW-0551">Lipid droplet</keyword>
<dbReference type="InterPro" id="IPR019363">
    <property type="entry name" value="LDAH"/>
</dbReference>
<dbReference type="PANTHER" id="PTHR13390:SF0">
    <property type="entry name" value="LIPID DROPLET-ASSOCIATED HYDROLASE"/>
    <property type="match status" value="1"/>
</dbReference>
<dbReference type="Proteomes" id="UP000821837">
    <property type="component" value="Chromosome 5"/>
</dbReference>
<dbReference type="GO" id="GO:0004771">
    <property type="term" value="F:sterol ester esterase activity"/>
    <property type="evidence" value="ECO:0007669"/>
    <property type="project" value="UniProtKB-EC"/>
</dbReference>
<dbReference type="EMBL" id="JABSTV010001251">
    <property type="protein sequence ID" value="KAH7952551.1"/>
    <property type="molecule type" value="Genomic_DNA"/>
</dbReference>
<keyword evidence="11" id="KW-1185">Reference proteome</keyword>
<evidence type="ECO:0000256" key="8">
    <source>
        <dbReference type="ARBA" id="ARBA00049527"/>
    </source>
</evidence>
<dbReference type="PANTHER" id="PTHR13390">
    <property type="entry name" value="LIPASE"/>
    <property type="match status" value="1"/>
</dbReference>
<protein>
    <recommendedName>
        <fullName evidence="3">Lipid droplet-associated hydrolase</fullName>
        <ecNumber evidence="7">3.1.1.13</ecNumber>
    </recommendedName>
    <alternativeName>
        <fullName evidence="6">Lipid droplet-associated serine hydrolase</fullName>
    </alternativeName>
</protein>
<accession>A0A9D4SX12</accession>
<evidence type="ECO:0000256" key="9">
    <source>
        <dbReference type="SAM" id="MobiDB-lite"/>
    </source>
</evidence>
<keyword evidence="5" id="KW-0378">Hydrolase</keyword>
<organism evidence="10 11">
    <name type="scientific">Rhipicephalus sanguineus</name>
    <name type="common">Brown dog tick</name>
    <name type="synonym">Ixodes sanguineus</name>
    <dbReference type="NCBI Taxonomy" id="34632"/>
    <lineage>
        <taxon>Eukaryota</taxon>
        <taxon>Metazoa</taxon>
        <taxon>Ecdysozoa</taxon>
        <taxon>Arthropoda</taxon>
        <taxon>Chelicerata</taxon>
        <taxon>Arachnida</taxon>
        <taxon>Acari</taxon>
        <taxon>Parasitiformes</taxon>
        <taxon>Ixodida</taxon>
        <taxon>Ixodoidea</taxon>
        <taxon>Ixodidae</taxon>
        <taxon>Rhipicephalinae</taxon>
        <taxon>Rhipicephalus</taxon>
        <taxon>Rhipicephalus</taxon>
    </lineage>
</organism>
<evidence type="ECO:0000313" key="11">
    <source>
        <dbReference type="Proteomes" id="UP000821837"/>
    </source>
</evidence>
<comment type="similarity">
    <text evidence="2">Belongs to the AB hydrolase superfamily. LDAH family.</text>
</comment>
<evidence type="ECO:0000256" key="3">
    <source>
        <dbReference type="ARBA" id="ARBA00019242"/>
    </source>
</evidence>
<feature type="compositionally biased region" description="Polar residues" evidence="9">
    <location>
        <begin position="9"/>
        <end position="20"/>
    </location>
</feature>
<evidence type="ECO:0000313" key="10">
    <source>
        <dbReference type="EMBL" id="KAH7952551.1"/>
    </source>
</evidence>
<evidence type="ECO:0000256" key="5">
    <source>
        <dbReference type="ARBA" id="ARBA00022801"/>
    </source>
</evidence>
<name>A0A9D4SX12_RHISA</name>
<evidence type="ECO:0000256" key="6">
    <source>
        <dbReference type="ARBA" id="ARBA00031924"/>
    </source>
</evidence>
<sequence>MEKGGAALESSSWSDVAAQQQRGDGVPVHFVSVNKVPTQVICYGDPGNLALDAAKPVVLVIPGNPGSIEFYAEFMREIFDGLKGKVIVWGVSHAGHVAPPKPMQIPNIDDLLVVEPSPLASSA</sequence>
<dbReference type="AlphaFoldDB" id="A0A9D4SX12"/>
<dbReference type="EC" id="3.1.1.13" evidence="7"/>
<evidence type="ECO:0000256" key="1">
    <source>
        <dbReference type="ARBA" id="ARBA00004502"/>
    </source>
</evidence>
<dbReference type="SUPFAM" id="SSF53474">
    <property type="entry name" value="alpha/beta-Hydrolases"/>
    <property type="match status" value="1"/>
</dbReference>
<dbReference type="Pfam" id="PF10230">
    <property type="entry name" value="LIDHydrolase"/>
    <property type="match status" value="1"/>
</dbReference>
<evidence type="ECO:0000256" key="2">
    <source>
        <dbReference type="ARBA" id="ARBA00008300"/>
    </source>
</evidence>
<reference evidence="10" key="1">
    <citation type="journal article" date="2020" name="Cell">
        <title>Large-Scale Comparative Analyses of Tick Genomes Elucidate Their Genetic Diversity and Vector Capacities.</title>
        <authorList>
            <consortium name="Tick Genome and Microbiome Consortium (TIGMIC)"/>
            <person name="Jia N."/>
            <person name="Wang J."/>
            <person name="Shi W."/>
            <person name="Du L."/>
            <person name="Sun Y."/>
            <person name="Zhan W."/>
            <person name="Jiang J.F."/>
            <person name="Wang Q."/>
            <person name="Zhang B."/>
            <person name="Ji P."/>
            <person name="Bell-Sakyi L."/>
            <person name="Cui X.M."/>
            <person name="Yuan T.T."/>
            <person name="Jiang B.G."/>
            <person name="Yang W.F."/>
            <person name="Lam T.T."/>
            <person name="Chang Q.C."/>
            <person name="Ding S.J."/>
            <person name="Wang X.J."/>
            <person name="Zhu J.G."/>
            <person name="Ruan X.D."/>
            <person name="Zhao L."/>
            <person name="Wei J.T."/>
            <person name="Ye R.Z."/>
            <person name="Que T.C."/>
            <person name="Du C.H."/>
            <person name="Zhou Y.H."/>
            <person name="Cheng J.X."/>
            <person name="Dai P.F."/>
            <person name="Guo W.B."/>
            <person name="Han X.H."/>
            <person name="Huang E.J."/>
            <person name="Li L.F."/>
            <person name="Wei W."/>
            <person name="Gao Y.C."/>
            <person name="Liu J.Z."/>
            <person name="Shao H.Z."/>
            <person name="Wang X."/>
            <person name="Wang C.C."/>
            <person name="Yang T.C."/>
            <person name="Huo Q.B."/>
            <person name="Li W."/>
            <person name="Chen H.Y."/>
            <person name="Chen S.E."/>
            <person name="Zhou L.G."/>
            <person name="Ni X.B."/>
            <person name="Tian J.H."/>
            <person name="Sheng Y."/>
            <person name="Liu T."/>
            <person name="Pan Y.S."/>
            <person name="Xia L.Y."/>
            <person name="Li J."/>
            <person name="Zhao F."/>
            <person name="Cao W.C."/>
        </authorList>
    </citation>
    <scope>NUCLEOTIDE SEQUENCE</scope>
    <source>
        <strain evidence="10">Rsan-2018</strain>
    </source>
</reference>
<evidence type="ECO:0000256" key="7">
    <source>
        <dbReference type="ARBA" id="ARBA00039150"/>
    </source>
</evidence>
<feature type="region of interest" description="Disordered" evidence="9">
    <location>
        <begin position="1"/>
        <end position="20"/>
    </location>
</feature>
<proteinExistence type="inferred from homology"/>
<comment type="subcellular location">
    <subcellularLocation>
        <location evidence="1">Lipid droplet</location>
    </subcellularLocation>
</comment>
<dbReference type="GO" id="GO:0019915">
    <property type="term" value="P:lipid storage"/>
    <property type="evidence" value="ECO:0007669"/>
    <property type="project" value="InterPro"/>
</dbReference>
<dbReference type="GO" id="GO:0005811">
    <property type="term" value="C:lipid droplet"/>
    <property type="evidence" value="ECO:0007669"/>
    <property type="project" value="UniProtKB-SubCell"/>
</dbReference>
<reference evidence="10" key="2">
    <citation type="submission" date="2021-09" db="EMBL/GenBank/DDBJ databases">
        <authorList>
            <person name="Jia N."/>
            <person name="Wang J."/>
            <person name="Shi W."/>
            <person name="Du L."/>
            <person name="Sun Y."/>
            <person name="Zhan W."/>
            <person name="Jiang J."/>
            <person name="Wang Q."/>
            <person name="Zhang B."/>
            <person name="Ji P."/>
            <person name="Sakyi L.B."/>
            <person name="Cui X."/>
            <person name="Yuan T."/>
            <person name="Jiang B."/>
            <person name="Yang W."/>
            <person name="Lam T.T.-Y."/>
            <person name="Chang Q."/>
            <person name="Ding S."/>
            <person name="Wang X."/>
            <person name="Zhu J."/>
            <person name="Ruan X."/>
            <person name="Zhao L."/>
            <person name="Wei J."/>
            <person name="Que T."/>
            <person name="Du C."/>
            <person name="Cheng J."/>
            <person name="Dai P."/>
            <person name="Han X."/>
            <person name="Huang E."/>
            <person name="Gao Y."/>
            <person name="Liu J."/>
            <person name="Shao H."/>
            <person name="Ye R."/>
            <person name="Li L."/>
            <person name="Wei W."/>
            <person name="Wang X."/>
            <person name="Wang C."/>
            <person name="Huo Q."/>
            <person name="Li W."/>
            <person name="Guo W."/>
            <person name="Chen H."/>
            <person name="Chen S."/>
            <person name="Zhou L."/>
            <person name="Zhou L."/>
            <person name="Ni X."/>
            <person name="Tian J."/>
            <person name="Zhou Y."/>
            <person name="Sheng Y."/>
            <person name="Liu T."/>
            <person name="Pan Y."/>
            <person name="Xia L."/>
            <person name="Li J."/>
            <person name="Zhao F."/>
            <person name="Cao W."/>
        </authorList>
    </citation>
    <scope>NUCLEOTIDE SEQUENCE</scope>
    <source>
        <strain evidence="10">Rsan-2018</strain>
        <tissue evidence="10">Larvae</tissue>
    </source>
</reference>
<comment type="caution">
    <text evidence="10">The sequence shown here is derived from an EMBL/GenBank/DDBJ whole genome shotgun (WGS) entry which is preliminary data.</text>
</comment>
<comment type="catalytic activity">
    <reaction evidence="8">
        <text>a cholesterol ester + H2O = cholesterol + a fatty acid + H(+)</text>
        <dbReference type="Rhea" id="RHEA:36403"/>
        <dbReference type="ChEBI" id="CHEBI:15377"/>
        <dbReference type="ChEBI" id="CHEBI:15378"/>
        <dbReference type="ChEBI" id="CHEBI:16113"/>
        <dbReference type="ChEBI" id="CHEBI:17002"/>
        <dbReference type="ChEBI" id="CHEBI:28868"/>
        <dbReference type="EC" id="3.1.1.13"/>
    </reaction>
    <physiologicalReaction direction="left-to-right" evidence="8">
        <dbReference type="Rhea" id="RHEA:36404"/>
    </physiologicalReaction>
</comment>
<dbReference type="InterPro" id="IPR029058">
    <property type="entry name" value="AB_hydrolase_fold"/>
</dbReference>
<gene>
    <name evidence="10" type="ORF">HPB52_023986</name>
</gene>
<dbReference type="VEuPathDB" id="VectorBase:RSAN_058227"/>